<name>A0AAV1XJI8_LUPLU</name>
<feature type="domain" description="Glutaredoxin" evidence="2">
    <location>
        <begin position="224"/>
        <end position="291"/>
    </location>
</feature>
<dbReference type="CDD" id="cd03031">
    <property type="entry name" value="GRX_GRX_like"/>
    <property type="match status" value="1"/>
</dbReference>
<sequence length="383" mass="43024">MGCGPSKQTKCSEIDSYYSPLPRKKSKHVVHPPQSKDDKYNVVGFKSTTLGSLDEKSHYNYGNNGFKKFSNDKKVSESDSFMTQNKVVAEEAKACSNLIEQKLPKAIIFSKSSTITSSCEPETINTWELMEGLEDTINPLRSPIHFRSFSFDISSDSNHVAVEIDPHKSSSFVENSTPLYKPFWLQGESRSNLKRDASNSSSFHNGNDGVSVMDFVAENKVLFYFTSLRGVRKTFEDCCHVREILKGLRVKMDERDLSMHSGFKEELKELLGDGFGKGGLLPSVFLGRKYIGGVEEIQKLNEDGRLEKLLDCCEKIDDNDAVCEACGDIRFVPCETCNGSCKIYCEDNDEEEEAEDCEAGQYGFWHCPDCNENGLIRCPICCH</sequence>
<accession>A0AAV1XJI8</accession>
<dbReference type="InterPro" id="IPR002109">
    <property type="entry name" value="Glutaredoxin"/>
</dbReference>
<organism evidence="3 4">
    <name type="scientific">Lupinus luteus</name>
    <name type="common">European yellow lupine</name>
    <dbReference type="NCBI Taxonomy" id="3873"/>
    <lineage>
        <taxon>Eukaryota</taxon>
        <taxon>Viridiplantae</taxon>
        <taxon>Streptophyta</taxon>
        <taxon>Embryophyta</taxon>
        <taxon>Tracheophyta</taxon>
        <taxon>Spermatophyta</taxon>
        <taxon>Magnoliopsida</taxon>
        <taxon>eudicotyledons</taxon>
        <taxon>Gunneridae</taxon>
        <taxon>Pentapetalae</taxon>
        <taxon>rosids</taxon>
        <taxon>fabids</taxon>
        <taxon>Fabales</taxon>
        <taxon>Fabaceae</taxon>
        <taxon>Papilionoideae</taxon>
        <taxon>50 kb inversion clade</taxon>
        <taxon>genistoids sensu lato</taxon>
        <taxon>core genistoids</taxon>
        <taxon>Genisteae</taxon>
        <taxon>Lupinus</taxon>
    </lineage>
</organism>
<dbReference type="AlphaFoldDB" id="A0AAV1XJI8"/>
<evidence type="ECO:0000313" key="4">
    <source>
        <dbReference type="Proteomes" id="UP001497480"/>
    </source>
</evidence>
<dbReference type="PROSITE" id="PS51354">
    <property type="entry name" value="GLUTAREDOXIN_2"/>
    <property type="match status" value="1"/>
</dbReference>
<proteinExistence type="predicted"/>
<evidence type="ECO:0000259" key="2">
    <source>
        <dbReference type="Pfam" id="PF00462"/>
    </source>
</evidence>
<dbReference type="PANTHER" id="PTHR45669:SF30">
    <property type="entry name" value="OS04G0641300 PROTEIN"/>
    <property type="match status" value="1"/>
</dbReference>
<dbReference type="Proteomes" id="UP001497480">
    <property type="component" value="Unassembled WGS sequence"/>
</dbReference>
<protein>
    <recommendedName>
        <fullName evidence="2">Glutaredoxin domain-containing protein</fullName>
    </recommendedName>
</protein>
<dbReference type="Pfam" id="PF00462">
    <property type="entry name" value="Glutaredoxin"/>
    <property type="match status" value="1"/>
</dbReference>
<evidence type="ECO:0000256" key="1">
    <source>
        <dbReference type="SAM" id="MobiDB-lite"/>
    </source>
</evidence>
<dbReference type="Pfam" id="PF23733">
    <property type="entry name" value="GRXCR1-2_C"/>
    <property type="match status" value="1"/>
</dbReference>
<keyword evidence="4" id="KW-1185">Reference proteome</keyword>
<dbReference type="Gene3D" id="3.40.30.10">
    <property type="entry name" value="Glutaredoxin"/>
    <property type="match status" value="1"/>
</dbReference>
<gene>
    <name evidence="3" type="ORF">LLUT_LOCUS22809</name>
</gene>
<feature type="region of interest" description="Disordered" evidence="1">
    <location>
        <begin position="17"/>
        <end position="38"/>
    </location>
</feature>
<dbReference type="FunFam" id="3.40.30.10:FF:000273">
    <property type="entry name" value="Glutaredoxin family protein"/>
    <property type="match status" value="1"/>
</dbReference>
<dbReference type="PANTHER" id="PTHR45669">
    <property type="entry name" value="GLUTAREDOXIN DOMAIN-CONTAINING CYSTEINE-RICH PROTEIN CG12206-RELATED"/>
    <property type="match status" value="1"/>
</dbReference>
<evidence type="ECO:0000313" key="3">
    <source>
        <dbReference type="EMBL" id="CAL0321749.1"/>
    </source>
</evidence>
<comment type="caution">
    <text evidence="3">The sequence shown here is derived from an EMBL/GenBank/DDBJ whole genome shotgun (WGS) entry which is preliminary data.</text>
</comment>
<dbReference type="InterPro" id="IPR036249">
    <property type="entry name" value="Thioredoxin-like_sf"/>
</dbReference>
<dbReference type="EMBL" id="CAXHTB010000015">
    <property type="protein sequence ID" value="CAL0321749.1"/>
    <property type="molecule type" value="Genomic_DNA"/>
</dbReference>
<reference evidence="3 4" key="1">
    <citation type="submission" date="2024-03" db="EMBL/GenBank/DDBJ databases">
        <authorList>
            <person name="Martinez-Hernandez J."/>
        </authorList>
    </citation>
    <scope>NUCLEOTIDE SEQUENCE [LARGE SCALE GENOMIC DNA]</scope>
</reference>
<dbReference type="SUPFAM" id="SSF52833">
    <property type="entry name" value="Thioredoxin-like"/>
    <property type="match status" value="1"/>
</dbReference>